<organism evidence="2 3">
    <name type="scientific">Thraustotheca clavata</name>
    <dbReference type="NCBI Taxonomy" id="74557"/>
    <lineage>
        <taxon>Eukaryota</taxon>
        <taxon>Sar</taxon>
        <taxon>Stramenopiles</taxon>
        <taxon>Oomycota</taxon>
        <taxon>Saprolegniomycetes</taxon>
        <taxon>Saprolegniales</taxon>
        <taxon>Achlyaceae</taxon>
        <taxon>Thraustotheca</taxon>
    </lineage>
</organism>
<evidence type="ECO:0000313" key="2">
    <source>
        <dbReference type="EMBL" id="OQS05618.1"/>
    </source>
</evidence>
<reference evidence="2 3" key="1">
    <citation type="journal article" date="2014" name="Genome Biol. Evol.">
        <title>The secreted proteins of Achlya hypogyna and Thraustotheca clavata identify the ancestral oomycete secretome and reveal gene acquisitions by horizontal gene transfer.</title>
        <authorList>
            <person name="Misner I."/>
            <person name="Blouin N."/>
            <person name="Leonard G."/>
            <person name="Richards T.A."/>
            <person name="Lane C.E."/>
        </authorList>
    </citation>
    <scope>NUCLEOTIDE SEQUENCE [LARGE SCALE GENOMIC DNA]</scope>
    <source>
        <strain evidence="2 3">ATCC 34112</strain>
    </source>
</reference>
<feature type="compositionally biased region" description="Low complexity" evidence="1">
    <location>
        <begin position="365"/>
        <end position="386"/>
    </location>
</feature>
<feature type="compositionally biased region" description="Polar residues" evidence="1">
    <location>
        <begin position="120"/>
        <end position="133"/>
    </location>
</feature>
<feature type="region of interest" description="Disordered" evidence="1">
    <location>
        <begin position="1"/>
        <end position="58"/>
    </location>
</feature>
<dbReference type="EMBL" id="JNBS01000438">
    <property type="protein sequence ID" value="OQS05618.1"/>
    <property type="molecule type" value="Genomic_DNA"/>
</dbReference>
<feature type="compositionally biased region" description="Low complexity" evidence="1">
    <location>
        <begin position="177"/>
        <end position="196"/>
    </location>
</feature>
<feature type="compositionally biased region" description="Basic and acidic residues" evidence="1">
    <location>
        <begin position="344"/>
        <end position="355"/>
    </location>
</feature>
<feature type="region of interest" description="Disordered" evidence="1">
    <location>
        <begin position="120"/>
        <end position="140"/>
    </location>
</feature>
<gene>
    <name evidence="2" type="ORF">THRCLA_20568</name>
</gene>
<feature type="compositionally biased region" description="Polar residues" evidence="1">
    <location>
        <begin position="396"/>
        <end position="407"/>
    </location>
</feature>
<name>A0A1W0A5X9_9STRA</name>
<dbReference type="Proteomes" id="UP000243217">
    <property type="component" value="Unassembled WGS sequence"/>
</dbReference>
<feature type="compositionally biased region" description="Basic residues" evidence="1">
    <location>
        <begin position="38"/>
        <end position="47"/>
    </location>
</feature>
<evidence type="ECO:0000256" key="1">
    <source>
        <dbReference type="SAM" id="MobiDB-lite"/>
    </source>
</evidence>
<feature type="compositionally biased region" description="Polar residues" evidence="1">
    <location>
        <begin position="254"/>
        <end position="303"/>
    </location>
</feature>
<feature type="compositionally biased region" description="Basic and acidic residues" evidence="1">
    <location>
        <begin position="48"/>
        <end position="58"/>
    </location>
</feature>
<proteinExistence type="predicted"/>
<evidence type="ECO:0000313" key="3">
    <source>
        <dbReference type="Proteomes" id="UP000243217"/>
    </source>
</evidence>
<feature type="compositionally biased region" description="Polar residues" evidence="1">
    <location>
        <begin position="210"/>
        <end position="220"/>
    </location>
</feature>
<feature type="compositionally biased region" description="Acidic residues" evidence="1">
    <location>
        <begin position="154"/>
        <end position="163"/>
    </location>
</feature>
<dbReference type="AlphaFoldDB" id="A0A1W0A5X9"/>
<sequence>MSREERKTAQIWASIEKMQRKEEDNQGSSDASGSDRQSKRKRIKKKSKRDDEALTMHKSDCQSWRSFVPPKKKWVSMWEHNHPRVAIVDTVSDVKEADLTSPKEVDKARVPQILTTMETEQTSAVSNVPTGTASVPDPMPIVQEEKKSLKVVVSEDEPMDGEVVENTTVNSPPVVQTESPAKATEPTTTTTTPATSDVKSPREEKVKPTGTISPHSATSPKEQEQTIKETPPVAEETKQPARQSPTAKAASKPTIKQTEGSHVLSPQVSPSPTKSSPARSTSPAEMQPTESTSSNRSKTSPRAESSKKSSPDRQKSDSTKEEPFVGEMNALGSRRKRKSLWDVGDPRLGNDDAKDIVPTWQTWITSTGGSTSSYHSYNSNSNSRRYQPYIQPRGRSWSSNHSSNYNR</sequence>
<protein>
    <submittedName>
        <fullName evidence="2">Uncharacterized protein</fullName>
    </submittedName>
</protein>
<keyword evidence="3" id="KW-1185">Reference proteome</keyword>
<accession>A0A1W0A5X9</accession>
<feature type="compositionally biased region" description="Basic and acidic residues" evidence="1">
    <location>
        <begin position="304"/>
        <end position="323"/>
    </location>
</feature>
<feature type="compositionally biased region" description="Polar residues" evidence="1">
    <location>
        <begin position="165"/>
        <end position="176"/>
    </location>
</feature>
<feature type="region of interest" description="Disordered" evidence="1">
    <location>
        <begin position="154"/>
        <end position="407"/>
    </location>
</feature>
<comment type="caution">
    <text evidence="2">The sequence shown here is derived from an EMBL/GenBank/DDBJ whole genome shotgun (WGS) entry which is preliminary data.</text>
</comment>
<dbReference type="OrthoDB" id="79911at2759"/>